<keyword evidence="2" id="KW-1185">Reference proteome</keyword>
<organism evidence="1 2">
    <name type="scientific">Loxostege sticticalis</name>
    <name type="common">Beet webworm moth</name>
    <dbReference type="NCBI Taxonomy" id="481309"/>
    <lineage>
        <taxon>Eukaryota</taxon>
        <taxon>Metazoa</taxon>
        <taxon>Ecdysozoa</taxon>
        <taxon>Arthropoda</taxon>
        <taxon>Hexapoda</taxon>
        <taxon>Insecta</taxon>
        <taxon>Pterygota</taxon>
        <taxon>Neoptera</taxon>
        <taxon>Endopterygota</taxon>
        <taxon>Lepidoptera</taxon>
        <taxon>Glossata</taxon>
        <taxon>Ditrysia</taxon>
        <taxon>Pyraloidea</taxon>
        <taxon>Crambidae</taxon>
        <taxon>Pyraustinae</taxon>
        <taxon>Loxostege</taxon>
    </lineage>
</organism>
<reference evidence="1 2" key="1">
    <citation type="submission" date="2024-06" db="EMBL/GenBank/DDBJ databases">
        <title>A chromosome-level genome assembly of beet webworm, Loxostege sticticalis.</title>
        <authorList>
            <person name="Zhang Y."/>
        </authorList>
    </citation>
    <scope>NUCLEOTIDE SEQUENCE [LARGE SCALE GENOMIC DNA]</scope>
    <source>
        <strain evidence="1">AQ026</strain>
        <tissue evidence="1">Whole body</tissue>
    </source>
</reference>
<name>A0ABR3I9C0_LOXSC</name>
<dbReference type="PANTHER" id="PTHR47326">
    <property type="entry name" value="TRANSPOSABLE ELEMENT TC3 TRANSPOSASE-LIKE PROTEIN"/>
    <property type="match status" value="1"/>
</dbReference>
<dbReference type="Proteomes" id="UP001549920">
    <property type="component" value="Unassembled WGS sequence"/>
</dbReference>
<evidence type="ECO:0000313" key="1">
    <source>
        <dbReference type="EMBL" id="KAL0892876.1"/>
    </source>
</evidence>
<comment type="caution">
    <text evidence="1">The sequence shown here is derived from an EMBL/GenBank/DDBJ whole genome shotgun (WGS) entry which is preliminary data.</text>
</comment>
<dbReference type="PANTHER" id="PTHR47326:SF1">
    <property type="entry name" value="HTH PSQ-TYPE DOMAIN-CONTAINING PROTEIN"/>
    <property type="match status" value="1"/>
</dbReference>
<dbReference type="EMBL" id="JBEUOH010000006">
    <property type="protein sequence ID" value="KAL0892876.1"/>
    <property type="molecule type" value="Genomic_DNA"/>
</dbReference>
<evidence type="ECO:0000313" key="2">
    <source>
        <dbReference type="Proteomes" id="UP001549920"/>
    </source>
</evidence>
<gene>
    <name evidence="1" type="ORF">ABMA27_014561</name>
</gene>
<evidence type="ECO:0008006" key="3">
    <source>
        <dbReference type="Google" id="ProtNLM"/>
    </source>
</evidence>
<dbReference type="Gene3D" id="3.30.420.10">
    <property type="entry name" value="Ribonuclease H-like superfamily/Ribonuclease H"/>
    <property type="match status" value="1"/>
</dbReference>
<sequence>MPYRYSPQEYLNMALCYDEAGQVMLRAQQLYAERYGRHLHVRTILGAVQRHRESGSFQTRLDVGRQRHPVQLEEDVLAFFERHPVASIADAARMFGVSQYYVWRLLRNEGLHPYHFTRVQELLPADYAPRVDFCRWLLRNRTYNVLWTDECTFTRQGLFNMHNAHYWSDSNPRVIRPDHFQFRFSVNVWAGIVNGTLLGPVFLERLNTDTYLQFLQNELPELLLDVPVGSRRYLYYQHDGAPAHFSLRVRAYLDEAFQGRWIGRGSVIRWPPRSPDLTPLDFHVWGRAKDLVYGNDGHTIRTVEDLRARIINAFDVMASESEVLSSVRRHCLDRARKCVQVGGRHVQHLM</sequence>
<protein>
    <recommendedName>
        <fullName evidence="3">Transposase</fullName>
    </recommendedName>
</protein>
<proteinExistence type="predicted"/>
<dbReference type="InterPro" id="IPR036397">
    <property type="entry name" value="RNaseH_sf"/>
</dbReference>
<accession>A0ABR3I9C0</accession>